<keyword evidence="3" id="KW-1185">Reference proteome</keyword>
<evidence type="ECO:0000313" key="2">
    <source>
        <dbReference type="EMBL" id="SDN38594.1"/>
    </source>
</evidence>
<dbReference type="InterPro" id="IPR002347">
    <property type="entry name" value="SDR_fam"/>
</dbReference>
<evidence type="ECO:0000313" key="3">
    <source>
        <dbReference type="Proteomes" id="UP000181903"/>
    </source>
</evidence>
<sequence length="99" mass="10276">MTNLHGRTALVTGSTSGIGLGIALSLAEAGADLILNGFGDVATVIAQVQAFGGKVRAMAHDMIVVKDGKVVERGPSRQVFDAPQHPYTRELLAAAHIAR</sequence>
<dbReference type="InterPro" id="IPR036291">
    <property type="entry name" value="NAD(P)-bd_dom_sf"/>
</dbReference>
<dbReference type="Proteomes" id="UP000181903">
    <property type="component" value="Chromosome I"/>
</dbReference>
<dbReference type="PANTHER" id="PTHR42879">
    <property type="entry name" value="3-OXOACYL-(ACYL-CARRIER-PROTEIN) REDUCTASE"/>
    <property type="match status" value="1"/>
</dbReference>
<dbReference type="PANTHER" id="PTHR42879:SF2">
    <property type="entry name" value="3-OXOACYL-[ACYL-CARRIER-PROTEIN] REDUCTASE FABG"/>
    <property type="match status" value="1"/>
</dbReference>
<comment type="similarity">
    <text evidence="1">Belongs to the short-chain dehydrogenases/reductases (SDR) family.</text>
</comment>
<name>A0ABY0RAB1_9PSED</name>
<proteinExistence type="inferred from homology"/>
<evidence type="ECO:0000256" key="1">
    <source>
        <dbReference type="ARBA" id="ARBA00006484"/>
    </source>
</evidence>
<organism evidence="2 3">
    <name type="scientific">Pseudomonas poae</name>
    <dbReference type="NCBI Taxonomy" id="200451"/>
    <lineage>
        <taxon>Bacteria</taxon>
        <taxon>Pseudomonadati</taxon>
        <taxon>Pseudomonadota</taxon>
        <taxon>Gammaproteobacteria</taxon>
        <taxon>Pseudomonadales</taxon>
        <taxon>Pseudomonadaceae</taxon>
        <taxon>Pseudomonas</taxon>
    </lineage>
</organism>
<dbReference type="SUPFAM" id="SSF51735">
    <property type="entry name" value="NAD(P)-binding Rossmann-fold domains"/>
    <property type="match status" value="1"/>
</dbReference>
<accession>A0ABY0RAB1</accession>
<reference evidence="2 3" key="1">
    <citation type="submission" date="2016-10" db="EMBL/GenBank/DDBJ databases">
        <authorList>
            <person name="Varghese N."/>
            <person name="Submissions S."/>
        </authorList>
    </citation>
    <scope>NUCLEOTIDE SEQUENCE [LARGE SCALE GENOMIC DNA]</scope>
    <source>
        <strain evidence="2 3">BS2776</strain>
    </source>
</reference>
<protein>
    <submittedName>
        <fullName evidence="2">Short chain dehydrogenase</fullName>
    </submittedName>
</protein>
<dbReference type="InterPro" id="IPR050259">
    <property type="entry name" value="SDR"/>
</dbReference>
<dbReference type="Gene3D" id="3.40.50.720">
    <property type="entry name" value="NAD(P)-binding Rossmann-like Domain"/>
    <property type="match status" value="1"/>
</dbReference>
<dbReference type="EMBL" id="LT629706">
    <property type="protein sequence ID" value="SDN38594.1"/>
    <property type="molecule type" value="Genomic_DNA"/>
</dbReference>
<dbReference type="Pfam" id="PF00106">
    <property type="entry name" value="adh_short"/>
    <property type="match status" value="1"/>
</dbReference>
<gene>
    <name evidence="2" type="ORF">SAMN04490208_0146</name>
</gene>